<protein>
    <recommendedName>
        <fullName evidence="5">DUF2968 domain-containing protein</fullName>
    </recommendedName>
</protein>
<organism evidence="3 4">
    <name type="scientific">Paraburkholderia tropica</name>
    <dbReference type="NCBI Taxonomy" id="92647"/>
    <lineage>
        <taxon>Bacteria</taxon>
        <taxon>Pseudomonadati</taxon>
        <taxon>Pseudomonadota</taxon>
        <taxon>Betaproteobacteria</taxon>
        <taxon>Burkholderiales</taxon>
        <taxon>Burkholderiaceae</taxon>
        <taxon>Paraburkholderia</taxon>
    </lineage>
</organism>
<proteinExistence type="predicted"/>
<gene>
    <name evidence="3" type="ORF">SAMN05216550_101346</name>
</gene>
<feature type="coiled-coil region" evidence="1">
    <location>
        <begin position="184"/>
        <end position="267"/>
    </location>
</feature>
<evidence type="ECO:0000256" key="1">
    <source>
        <dbReference type="SAM" id="Coils"/>
    </source>
</evidence>
<accession>A0AAQ1GB61</accession>
<comment type="caution">
    <text evidence="3">The sequence shown here is derived from an EMBL/GenBank/DDBJ whole genome shotgun (WGS) entry which is preliminary data.</text>
</comment>
<sequence length="285" mass="31008">MKSFLNRRRAAEPGGPSHLVAVARDSSSADLAHPAGSVDTHRPAGEPGPHHEAETAHQQSNDHSNDHDGADTLDYHADAATTARMPIHSGGAPRPVSTLHAVPAMPAHLSGRPVQIADGASFEALVATHAMTTFRSFRSFDYTVTLLFHGETLGYFVALHQDGALWHAFRAADIDSAGAVFHHLQEQATRLADGETRIAQLSAQNVLLARQIEDSEAQAERLRVDLQRHAEQEHRVSARQHQVRKDVAQMEAQRIAAQAQLNKAHRTIHQLSVTSSEGVPHLHGR</sequence>
<dbReference type="AlphaFoldDB" id="A0AAQ1GB61"/>
<evidence type="ECO:0000313" key="3">
    <source>
        <dbReference type="EMBL" id="SEI90169.1"/>
    </source>
</evidence>
<dbReference type="RefSeq" id="WP_074981248.1">
    <property type="nucleotide sequence ID" value="NZ_CADFGN010000005.1"/>
</dbReference>
<evidence type="ECO:0000313" key="4">
    <source>
        <dbReference type="Proteomes" id="UP000183529"/>
    </source>
</evidence>
<dbReference type="InterPro" id="IPR021350">
    <property type="entry name" value="DUF2968"/>
</dbReference>
<dbReference type="Proteomes" id="UP000183529">
    <property type="component" value="Unassembled WGS sequence"/>
</dbReference>
<evidence type="ECO:0008006" key="5">
    <source>
        <dbReference type="Google" id="ProtNLM"/>
    </source>
</evidence>
<dbReference type="Pfam" id="PF11180">
    <property type="entry name" value="DUF2968"/>
    <property type="match status" value="1"/>
</dbReference>
<keyword evidence="1" id="KW-0175">Coiled coil</keyword>
<reference evidence="3 4" key="1">
    <citation type="submission" date="2016-10" db="EMBL/GenBank/DDBJ databases">
        <authorList>
            <person name="Varghese N."/>
            <person name="Submissions S."/>
        </authorList>
    </citation>
    <scope>NUCLEOTIDE SEQUENCE [LARGE SCALE GENOMIC DNA]</scope>
    <source>
        <strain evidence="3 4">LMG 22274</strain>
    </source>
</reference>
<feature type="compositionally biased region" description="Basic and acidic residues" evidence="2">
    <location>
        <begin position="39"/>
        <end position="55"/>
    </location>
</feature>
<evidence type="ECO:0000256" key="2">
    <source>
        <dbReference type="SAM" id="MobiDB-lite"/>
    </source>
</evidence>
<name>A0AAQ1GB61_9BURK</name>
<dbReference type="EMBL" id="FNZM01000001">
    <property type="protein sequence ID" value="SEI90169.1"/>
    <property type="molecule type" value="Genomic_DNA"/>
</dbReference>
<feature type="region of interest" description="Disordered" evidence="2">
    <location>
        <begin position="1"/>
        <end position="72"/>
    </location>
</feature>
<feature type="compositionally biased region" description="Basic and acidic residues" evidence="2">
    <location>
        <begin position="63"/>
        <end position="72"/>
    </location>
</feature>